<dbReference type="EMBL" id="BDSA01000055">
    <property type="protein sequence ID" value="GBE63472.1"/>
    <property type="molecule type" value="Genomic_DNA"/>
</dbReference>
<feature type="transmembrane region" description="Helical" evidence="1">
    <location>
        <begin position="292"/>
        <end position="315"/>
    </location>
</feature>
<comment type="caution">
    <text evidence="2">The sequence shown here is derived from an EMBL/GenBank/DDBJ whole genome shotgun (WGS) entry which is preliminary data.</text>
</comment>
<dbReference type="VEuPathDB" id="PiroplasmaDB:BOVATA_049650"/>
<evidence type="ECO:0000313" key="2">
    <source>
        <dbReference type="EMBL" id="GBE63472.1"/>
    </source>
</evidence>
<accession>A0A2H6KKG4</accession>
<dbReference type="AlphaFoldDB" id="A0A2H6KKG4"/>
<keyword evidence="1" id="KW-0472">Membrane</keyword>
<name>A0A2H6KKG4_9APIC</name>
<keyword evidence="3" id="KW-1185">Reference proteome</keyword>
<gene>
    <name evidence="2" type="ORF">BOVATA_049650</name>
</gene>
<sequence>MGFGDISVIASHRSTGKRIKDVLADFCGDSEKPLIKLCSYMLCLLRTPPKSLGDMFAFYYNFILCWGLKGNDHKSDAFKKAVAKAYFGETYPKLDITSMFRSQHHAADNHPKGDLFSLFSCDNKESSATTCGRYLKPISLKTWTVFSEKNADNYLSWVLYLTETFYNLLDQLWKECCDNCNKPGTRCHGNTCYKNCQTLQNPPLPASAKHHTLCKSIAQCPFTRPTICTYGFVIKSSSNLSDENGVENKRTCKDFCRTLENVLSKVKDKNDVLAKLVFETIPEYLWQIRLPFSYLLLALWSLSLLYLLHIAVVRLDVLRIRSHLKTPSSHRIAAQSLLAAARVKALANVKYFSP</sequence>
<evidence type="ECO:0000256" key="1">
    <source>
        <dbReference type="SAM" id="Phobius"/>
    </source>
</evidence>
<reference evidence="2 3" key="1">
    <citation type="journal article" date="2017" name="BMC Genomics">
        <title>Whole-genome assembly of Babesia ovata and comparative genomics between closely related pathogens.</title>
        <authorList>
            <person name="Yamagishi J."/>
            <person name="Asada M."/>
            <person name="Hakimi H."/>
            <person name="Tanaka T.Q."/>
            <person name="Sugimoto C."/>
            <person name="Kawazu S."/>
        </authorList>
    </citation>
    <scope>NUCLEOTIDE SEQUENCE [LARGE SCALE GENOMIC DNA]</scope>
    <source>
        <strain evidence="2 3">Miyake</strain>
    </source>
</reference>
<dbReference type="Proteomes" id="UP000236319">
    <property type="component" value="Unassembled WGS sequence"/>
</dbReference>
<keyword evidence="1" id="KW-1133">Transmembrane helix</keyword>
<organism evidence="2 3">
    <name type="scientific">Babesia ovata</name>
    <dbReference type="NCBI Taxonomy" id="189622"/>
    <lineage>
        <taxon>Eukaryota</taxon>
        <taxon>Sar</taxon>
        <taxon>Alveolata</taxon>
        <taxon>Apicomplexa</taxon>
        <taxon>Aconoidasida</taxon>
        <taxon>Piroplasmida</taxon>
        <taxon>Babesiidae</taxon>
        <taxon>Babesia</taxon>
    </lineage>
</organism>
<evidence type="ECO:0000313" key="3">
    <source>
        <dbReference type="Proteomes" id="UP000236319"/>
    </source>
</evidence>
<dbReference type="GeneID" id="39877242"/>
<keyword evidence="1" id="KW-0812">Transmembrane</keyword>
<proteinExistence type="predicted"/>
<protein>
    <submittedName>
        <fullName evidence="2">Uncharacterized protein</fullName>
    </submittedName>
</protein>
<dbReference type="OrthoDB" id="4045at5864"/>
<dbReference type="RefSeq" id="XP_028869715.1">
    <property type="nucleotide sequence ID" value="XM_029013882.1"/>
</dbReference>